<evidence type="ECO:0000259" key="3">
    <source>
        <dbReference type="Pfam" id="PF07635"/>
    </source>
</evidence>
<evidence type="ECO:0000313" key="5">
    <source>
        <dbReference type="Proteomes" id="UP000318538"/>
    </source>
</evidence>
<dbReference type="Pfam" id="PF07583">
    <property type="entry name" value="PSCyt2"/>
    <property type="match status" value="1"/>
</dbReference>
<protein>
    <submittedName>
        <fullName evidence="4">Planctomycete cytochrome C</fullName>
    </submittedName>
</protein>
<dbReference type="GO" id="GO:0020037">
    <property type="term" value="F:heme binding"/>
    <property type="evidence" value="ECO:0007669"/>
    <property type="project" value="InterPro"/>
</dbReference>
<dbReference type="InterPro" id="IPR011429">
    <property type="entry name" value="Cyt_c_Planctomycete-type"/>
</dbReference>
<feature type="domain" description="DUF1549" evidence="1">
    <location>
        <begin position="164"/>
        <end position="378"/>
    </location>
</feature>
<reference evidence="4 5" key="1">
    <citation type="submission" date="2019-02" db="EMBL/GenBank/DDBJ databases">
        <title>Deep-cultivation of Planctomycetes and their phenomic and genomic characterization uncovers novel biology.</title>
        <authorList>
            <person name="Wiegand S."/>
            <person name="Jogler M."/>
            <person name="Boedeker C."/>
            <person name="Pinto D."/>
            <person name="Vollmers J."/>
            <person name="Rivas-Marin E."/>
            <person name="Kohn T."/>
            <person name="Peeters S.H."/>
            <person name="Heuer A."/>
            <person name="Rast P."/>
            <person name="Oberbeckmann S."/>
            <person name="Bunk B."/>
            <person name="Jeske O."/>
            <person name="Meyerdierks A."/>
            <person name="Storesund J.E."/>
            <person name="Kallscheuer N."/>
            <person name="Luecker S."/>
            <person name="Lage O.M."/>
            <person name="Pohl T."/>
            <person name="Merkel B.J."/>
            <person name="Hornburger P."/>
            <person name="Mueller R.-W."/>
            <person name="Bruemmer F."/>
            <person name="Labrenz M."/>
            <person name="Spormann A.M."/>
            <person name="Op den Camp H."/>
            <person name="Overmann J."/>
            <person name="Amann R."/>
            <person name="Jetten M.S.M."/>
            <person name="Mascher T."/>
            <person name="Medema M.H."/>
            <person name="Devos D.P."/>
            <person name="Kaster A.-K."/>
            <person name="Ovreas L."/>
            <person name="Rohde M."/>
            <person name="Galperin M.Y."/>
            <person name="Jogler C."/>
        </authorList>
    </citation>
    <scope>NUCLEOTIDE SEQUENCE [LARGE SCALE GENOMIC DNA]</scope>
    <source>
        <strain evidence="4 5">K22_7</strain>
    </source>
</reference>
<keyword evidence="5" id="KW-1185">Reference proteome</keyword>
<evidence type="ECO:0000259" key="1">
    <source>
        <dbReference type="Pfam" id="PF07583"/>
    </source>
</evidence>
<dbReference type="EMBL" id="CP036525">
    <property type="protein sequence ID" value="QDT07529.1"/>
    <property type="molecule type" value="Genomic_DNA"/>
</dbReference>
<dbReference type="InterPro" id="IPR011444">
    <property type="entry name" value="DUF1549"/>
</dbReference>
<dbReference type="PANTHER" id="PTHR35889">
    <property type="entry name" value="CYCLOINULO-OLIGOSACCHARIDE FRUCTANOTRANSFERASE-RELATED"/>
    <property type="match status" value="1"/>
</dbReference>
<accession>A0A517NKC5</accession>
<evidence type="ECO:0000313" key="4">
    <source>
        <dbReference type="EMBL" id="QDT07529.1"/>
    </source>
</evidence>
<organism evidence="4 5">
    <name type="scientific">Rubripirellula lacrimiformis</name>
    <dbReference type="NCBI Taxonomy" id="1930273"/>
    <lineage>
        <taxon>Bacteria</taxon>
        <taxon>Pseudomonadati</taxon>
        <taxon>Planctomycetota</taxon>
        <taxon>Planctomycetia</taxon>
        <taxon>Pirellulales</taxon>
        <taxon>Pirellulaceae</taxon>
        <taxon>Rubripirellula</taxon>
    </lineage>
</organism>
<dbReference type="PANTHER" id="PTHR35889:SF3">
    <property type="entry name" value="F-BOX DOMAIN-CONTAINING PROTEIN"/>
    <property type="match status" value="1"/>
</dbReference>
<evidence type="ECO:0000259" key="2">
    <source>
        <dbReference type="Pfam" id="PF07587"/>
    </source>
</evidence>
<proteinExistence type="predicted"/>
<dbReference type="InterPro" id="IPR036909">
    <property type="entry name" value="Cyt_c-like_dom_sf"/>
</dbReference>
<sequence length="869" mass="95894">MHSLSRRLVLSLVTTVSAATIVIAITIKVLASGPADAAKPVSFDRDIRPLLSDRCFACHGPDEGTREAGLRLDLRSDAVDSGAIVPGQPDQSEAFLRIISDDADDVMPPTDAHKPVMPAEQALIRQWISDGAAYETHWAYRDLVRPAVPLIGDATGGENDAANPIDAFLLDRLHDQGLTYSPAADTTTLLRRIHLDLTGIPPGSEAMEPHWAELASPAPHPFTPQTIGAMVDQLLTTTAYAERMAVHWLDLVRYADTIGYHSDKPREVSAYRDYVIDAFHSNKPFDQFTIEQLAGDLLDAPTREQLIASGYNRLLQTTEEGGAQPKEYIAIYAADRVRNVSSVWMGQTVGCAQCHDHKYDPITARDFYSLAAYFADIEEQAVGVQKPNLSLATPTDDARLSQLEAERDSRSLANRLAADPKLALQVAASQIIWESETRSAIRAGDKTAAKIDGKVRSALMVDRNQRTAEQALQVSQYYQSIAPETKAVRDEAAAAEKTLAEFRDSIRTTLISKSLGEPRVTRILPRGNWLDESGPIVEPAPPAFLPGQPSAGRRGTRLDLARWIVDPQNPLTARTTVNRLWKIFFGQGLSANLDDLGGQGQPPTHPELLDWLAVEFIESGWNVQHIVRLITTSQAYSQSSHGSPELLAADPSNRLLGRQGRWRLEAEFVRDAALSISGLLQDETVGGKSVKPYQPAGYWQHLNFPKRQWQTDQGESLYRRSLYTFWCRTFLHPAMIAFDAPSREECTAQRSRSNIPQQALVLLNDPVFVETARVFAERMISSGGDSASKRIDWAIRRAMSRPSTASEQSTLIELYENQKRRFDSAPDDAQALIGVGQWPVPDQISAAELAAWTQVARAIISAYETTSRS</sequence>
<dbReference type="KEGG" id="rlc:K227x_59570"/>
<dbReference type="AlphaFoldDB" id="A0A517NKC5"/>
<dbReference type="Pfam" id="PF07587">
    <property type="entry name" value="PSD1"/>
    <property type="match status" value="1"/>
</dbReference>
<dbReference type="OrthoDB" id="127107at2"/>
<dbReference type="SUPFAM" id="SSF46626">
    <property type="entry name" value="Cytochrome c"/>
    <property type="match status" value="1"/>
</dbReference>
<dbReference type="GO" id="GO:0009055">
    <property type="term" value="F:electron transfer activity"/>
    <property type="evidence" value="ECO:0007669"/>
    <property type="project" value="InterPro"/>
</dbReference>
<dbReference type="InterPro" id="IPR022655">
    <property type="entry name" value="DUF1553"/>
</dbReference>
<dbReference type="Proteomes" id="UP000318538">
    <property type="component" value="Chromosome"/>
</dbReference>
<dbReference type="Pfam" id="PF07635">
    <property type="entry name" value="PSCyt1"/>
    <property type="match status" value="1"/>
</dbReference>
<name>A0A517NKC5_9BACT</name>
<feature type="domain" description="Cytochrome C Planctomycete-type" evidence="3">
    <location>
        <begin position="55"/>
        <end position="111"/>
    </location>
</feature>
<dbReference type="RefSeq" id="WP_145175618.1">
    <property type="nucleotide sequence ID" value="NZ_CP036525.1"/>
</dbReference>
<feature type="domain" description="DUF1553" evidence="2">
    <location>
        <begin position="556"/>
        <end position="814"/>
    </location>
</feature>
<gene>
    <name evidence="4" type="ORF">K227x_59570</name>
</gene>